<dbReference type="EC" id="2.7.13.3" evidence="2"/>
<comment type="catalytic activity">
    <reaction evidence="1">
        <text>ATP + protein L-histidine = ADP + protein N-phospho-L-histidine.</text>
        <dbReference type="EC" id="2.7.13.3"/>
    </reaction>
</comment>
<feature type="domain" description="PAC" evidence="9">
    <location>
        <begin position="59"/>
        <end position="110"/>
    </location>
</feature>
<reference evidence="11" key="1">
    <citation type="submission" date="2013-11" db="EMBL/GenBank/DDBJ databases">
        <authorList>
            <person name="Hoang H.T."/>
            <person name="Killian M.L."/>
            <person name="Madson D.M."/>
            <person name="Arruda P.H.E."/>
            <person name="Sun D."/>
            <person name="Schwartz K.J."/>
            <person name="Yoon K."/>
        </authorList>
    </citation>
    <scope>NUCLEOTIDE SEQUENCE [LARGE SCALE GENOMIC DNA]</scope>
    <source>
        <strain evidence="11">CDK2</strain>
    </source>
</reference>
<feature type="domain" description="Histidine kinase" evidence="7">
    <location>
        <begin position="114"/>
        <end position="319"/>
    </location>
</feature>
<evidence type="ECO:0000313" key="11">
    <source>
        <dbReference type="Proteomes" id="UP000050535"/>
    </source>
</evidence>
<dbReference type="InterPro" id="IPR000700">
    <property type="entry name" value="PAS-assoc_C"/>
</dbReference>
<dbReference type="Proteomes" id="UP000050535">
    <property type="component" value="Unassembled WGS sequence"/>
</dbReference>
<evidence type="ECO:0000256" key="3">
    <source>
        <dbReference type="ARBA" id="ARBA00022679"/>
    </source>
</evidence>
<keyword evidence="3" id="KW-0808">Transferase</keyword>
<dbReference type="PROSITE" id="PS50113">
    <property type="entry name" value="PAC"/>
    <property type="match status" value="1"/>
</dbReference>
<sequence length="326" mass="36803">MFYVIDCGGNLERWNKALVEISGYTRDEVLASDVEDFFVDRHGDRISESISRAFVNGSDTTEAVVETKSGEQIPYEFRKKRLMKGDSVIGVVGIGRDITQQRSREQHLKAVDYLLQHNLRNHLNVIRGNADELVGREKESDKRRIETIHRSVDKLLSLFDRHQQIVSQVLEENSREQIDIVAVLEGLFEEFRELYPRAVFSLSAPKTAQVLASPSIERSLRELIVNAVKHNSSETPEVTAVVEAESTPVTITLRDNGPQISKDEYEFIENPEALSSTSHPTGLGLWAANLAVTYSRGTFTIREAPKDGNEIPIELPVTADDWEDRK</sequence>
<keyword evidence="6" id="KW-0067">ATP-binding</keyword>
<evidence type="ECO:0000256" key="6">
    <source>
        <dbReference type="ARBA" id="ARBA00022840"/>
    </source>
</evidence>
<dbReference type="InterPro" id="IPR005467">
    <property type="entry name" value="His_kinase_dom"/>
</dbReference>
<evidence type="ECO:0000313" key="10">
    <source>
        <dbReference type="EMBL" id="KPN31101.1"/>
    </source>
</evidence>
<dbReference type="InterPro" id="IPR003594">
    <property type="entry name" value="HATPase_dom"/>
</dbReference>
<feature type="domain" description="PAS" evidence="8">
    <location>
        <begin position="1"/>
        <end position="57"/>
    </location>
</feature>
<organism evidence="10 11">
    <name type="scientific">Halolamina pelagica</name>
    <dbReference type="NCBI Taxonomy" id="699431"/>
    <lineage>
        <taxon>Archaea</taxon>
        <taxon>Methanobacteriati</taxon>
        <taxon>Methanobacteriota</taxon>
        <taxon>Stenosarchaea group</taxon>
        <taxon>Halobacteria</taxon>
        <taxon>Halobacteriales</taxon>
        <taxon>Haloferacaceae</taxon>
    </lineage>
</organism>
<gene>
    <name evidence="10" type="ORF">SY89_01843</name>
</gene>
<dbReference type="Pfam" id="PF08448">
    <property type="entry name" value="PAS_4"/>
    <property type="match status" value="1"/>
</dbReference>
<dbReference type="PANTHER" id="PTHR44936">
    <property type="entry name" value="SENSOR PROTEIN CREC"/>
    <property type="match status" value="1"/>
</dbReference>
<dbReference type="Gene3D" id="3.30.450.20">
    <property type="entry name" value="PAS domain"/>
    <property type="match status" value="1"/>
</dbReference>
<dbReference type="InterPro" id="IPR050980">
    <property type="entry name" value="2C_sensor_his_kinase"/>
</dbReference>
<proteinExistence type="predicted"/>
<evidence type="ECO:0000259" key="8">
    <source>
        <dbReference type="PROSITE" id="PS50112"/>
    </source>
</evidence>
<evidence type="ECO:0000256" key="1">
    <source>
        <dbReference type="ARBA" id="ARBA00000085"/>
    </source>
</evidence>
<evidence type="ECO:0000259" key="7">
    <source>
        <dbReference type="PROSITE" id="PS50109"/>
    </source>
</evidence>
<dbReference type="SUPFAM" id="SSF55785">
    <property type="entry name" value="PYP-like sensor domain (PAS domain)"/>
    <property type="match status" value="1"/>
</dbReference>
<protein>
    <recommendedName>
        <fullName evidence="2">histidine kinase</fullName>
        <ecNumber evidence="2">2.7.13.3</ecNumber>
    </recommendedName>
</protein>
<dbReference type="Pfam" id="PF02518">
    <property type="entry name" value="HATPase_c"/>
    <property type="match status" value="1"/>
</dbReference>
<name>A0A0P7GZL5_9EURY</name>
<evidence type="ECO:0000259" key="9">
    <source>
        <dbReference type="PROSITE" id="PS50113"/>
    </source>
</evidence>
<evidence type="ECO:0000256" key="5">
    <source>
        <dbReference type="ARBA" id="ARBA00022777"/>
    </source>
</evidence>
<dbReference type="EMBL" id="LGUC01000001">
    <property type="protein sequence ID" value="KPN31101.1"/>
    <property type="molecule type" value="Genomic_DNA"/>
</dbReference>
<keyword evidence="11" id="KW-1185">Reference proteome</keyword>
<keyword evidence="5 10" id="KW-0418">Kinase</keyword>
<dbReference type="NCBIfam" id="TIGR00229">
    <property type="entry name" value="sensory_box"/>
    <property type="match status" value="1"/>
</dbReference>
<dbReference type="InterPro" id="IPR035965">
    <property type="entry name" value="PAS-like_dom_sf"/>
</dbReference>
<dbReference type="Gene3D" id="3.30.565.10">
    <property type="entry name" value="Histidine kinase-like ATPase, C-terminal domain"/>
    <property type="match status" value="1"/>
</dbReference>
<dbReference type="GO" id="GO:0004673">
    <property type="term" value="F:protein histidine kinase activity"/>
    <property type="evidence" value="ECO:0007669"/>
    <property type="project" value="UniProtKB-EC"/>
</dbReference>
<dbReference type="SUPFAM" id="SSF55874">
    <property type="entry name" value="ATPase domain of HSP90 chaperone/DNA topoisomerase II/histidine kinase"/>
    <property type="match status" value="1"/>
</dbReference>
<dbReference type="PROSITE" id="PS50109">
    <property type="entry name" value="HIS_KIN"/>
    <property type="match status" value="1"/>
</dbReference>
<keyword evidence="4" id="KW-0547">Nucleotide-binding</keyword>
<dbReference type="AlphaFoldDB" id="A0A0P7GZL5"/>
<accession>A0A0P7GZL5</accession>
<evidence type="ECO:0000256" key="4">
    <source>
        <dbReference type="ARBA" id="ARBA00022741"/>
    </source>
</evidence>
<evidence type="ECO:0000256" key="2">
    <source>
        <dbReference type="ARBA" id="ARBA00012438"/>
    </source>
</evidence>
<dbReference type="SMART" id="SM00387">
    <property type="entry name" value="HATPase_c"/>
    <property type="match status" value="1"/>
</dbReference>
<dbReference type="STRING" id="699431.SY89_01843"/>
<dbReference type="PANTHER" id="PTHR44936:SF10">
    <property type="entry name" value="SENSOR PROTEIN RSTB"/>
    <property type="match status" value="1"/>
</dbReference>
<dbReference type="InterPro" id="IPR013656">
    <property type="entry name" value="PAS_4"/>
</dbReference>
<comment type="caution">
    <text evidence="10">The sequence shown here is derived from an EMBL/GenBank/DDBJ whole genome shotgun (WGS) entry which is preliminary data.</text>
</comment>
<dbReference type="CDD" id="cd00130">
    <property type="entry name" value="PAS"/>
    <property type="match status" value="1"/>
</dbReference>
<dbReference type="PROSITE" id="PS50112">
    <property type="entry name" value="PAS"/>
    <property type="match status" value="1"/>
</dbReference>
<dbReference type="GO" id="GO:0005524">
    <property type="term" value="F:ATP binding"/>
    <property type="evidence" value="ECO:0007669"/>
    <property type="project" value="UniProtKB-KW"/>
</dbReference>
<dbReference type="InterPro" id="IPR000014">
    <property type="entry name" value="PAS"/>
</dbReference>
<dbReference type="InterPro" id="IPR036890">
    <property type="entry name" value="HATPase_C_sf"/>
</dbReference>